<dbReference type="PROSITE" id="PS51031">
    <property type="entry name" value="BESS"/>
    <property type="match status" value="1"/>
</dbReference>
<accession>A0AA47MWQ0</accession>
<feature type="compositionally biased region" description="Polar residues" evidence="2">
    <location>
        <begin position="17"/>
        <end position="33"/>
    </location>
</feature>
<evidence type="ECO:0000313" key="5">
    <source>
        <dbReference type="Proteomes" id="UP001174136"/>
    </source>
</evidence>
<keyword evidence="5" id="KW-1185">Reference proteome</keyword>
<evidence type="ECO:0000259" key="3">
    <source>
        <dbReference type="PROSITE" id="PS51031"/>
    </source>
</evidence>
<keyword evidence="1" id="KW-0539">Nucleus</keyword>
<evidence type="ECO:0000256" key="1">
    <source>
        <dbReference type="PROSITE-ProRule" id="PRU00371"/>
    </source>
</evidence>
<comment type="subcellular location">
    <subcellularLocation>
        <location evidence="1">Nucleus</location>
    </subcellularLocation>
</comment>
<dbReference type="InterPro" id="IPR004210">
    <property type="entry name" value="BESS_motif"/>
</dbReference>
<dbReference type="EMBL" id="JAOPHQ010002277">
    <property type="protein sequence ID" value="KAK0147944.1"/>
    <property type="molecule type" value="Genomic_DNA"/>
</dbReference>
<dbReference type="GO" id="GO:0003677">
    <property type="term" value="F:DNA binding"/>
    <property type="evidence" value="ECO:0007669"/>
    <property type="project" value="InterPro"/>
</dbReference>
<comment type="caution">
    <text evidence="4">The sequence shown here is derived from an EMBL/GenBank/DDBJ whole genome shotgun (WGS) entry which is preliminary data.</text>
</comment>
<dbReference type="Proteomes" id="UP001174136">
    <property type="component" value="Unassembled WGS sequence"/>
</dbReference>
<sequence length="147" mass="16576">MGILSFLEPHVQDRETASNYSSPQEETTETAESILNAIYESGGEGTAEESEAAMDDSVHSNASPRRQPTPSPPPLRGATRVPGRRRSQESTVTPYQQRLLEAINREQDKHELFLLSFAPALRMLEPRRQAMARVRMQTLFFDIEFGE</sequence>
<dbReference type="AlphaFoldDB" id="A0AA47MWQ0"/>
<feature type="domain" description="BESS" evidence="3">
    <location>
        <begin position="107"/>
        <end position="146"/>
    </location>
</feature>
<evidence type="ECO:0000313" key="4">
    <source>
        <dbReference type="EMBL" id="KAK0147944.1"/>
    </source>
</evidence>
<reference evidence="4" key="1">
    <citation type="journal article" date="2023" name="Front. Mar. Sci.">
        <title>A new Merluccius polli reference genome to investigate the effects of global change in West African waters.</title>
        <authorList>
            <person name="Mateo J.L."/>
            <person name="Blanco-Fernandez C."/>
            <person name="Garcia-Vazquez E."/>
            <person name="Machado-Schiaffino G."/>
        </authorList>
    </citation>
    <scope>NUCLEOTIDE SEQUENCE</scope>
    <source>
        <strain evidence="4">C29</strain>
        <tissue evidence="4">Fin</tissue>
    </source>
</reference>
<name>A0AA47MWQ0_MERPO</name>
<gene>
    <name evidence="4" type="ORF">N1851_012404</name>
</gene>
<feature type="region of interest" description="Disordered" evidence="2">
    <location>
        <begin position="1"/>
        <end position="95"/>
    </location>
</feature>
<proteinExistence type="predicted"/>
<protein>
    <recommendedName>
        <fullName evidence="3">BESS domain-containing protein</fullName>
    </recommendedName>
</protein>
<dbReference type="GO" id="GO:0005634">
    <property type="term" value="C:nucleus"/>
    <property type="evidence" value="ECO:0007669"/>
    <property type="project" value="UniProtKB-SubCell"/>
</dbReference>
<evidence type="ECO:0000256" key="2">
    <source>
        <dbReference type="SAM" id="MobiDB-lite"/>
    </source>
</evidence>
<organism evidence="4 5">
    <name type="scientific">Merluccius polli</name>
    <name type="common">Benguela hake</name>
    <name type="synonym">Merluccius cadenati</name>
    <dbReference type="NCBI Taxonomy" id="89951"/>
    <lineage>
        <taxon>Eukaryota</taxon>
        <taxon>Metazoa</taxon>
        <taxon>Chordata</taxon>
        <taxon>Craniata</taxon>
        <taxon>Vertebrata</taxon>
        <taxon>Euteleostomi</taxon>
        <taxon>Actinopterygii</taxon>
        <taxon>Neopterygii</taxon>
        <taxon>Teleostei</taxon>
        <taxon>Neoteleostei</taxon>
        <taxon>Acanthomorphata</taxon>
        <taxon>Zeiogadaria</taxon>
        <taxon>Gadariae</taxon>
        <taxon>Gadiformes</taxon>
        <taxon>Gadoidei</taxon>
        <taxon>Merlucciidae</taxon>
        <taxon>Merluccius</taxon>
    </lineage>
</organism>